<dbReference type="OrthoDB" id="3203519at2"/>
<organism evidence="1 2">
    <name type="scientific">Cryobacterium roopkundense</name>
    <dbReference type="NCBI Taxonomy" id="1001240"/>
    <lineage>
        <taxon>Bacteria</taxon>
        <taxon>Bacillati</taxon>
        <taxon>Actinomycetota</taxon>
        <taxon>Actinomycetes</taxon>
        <taxon>Micrococcales</taxon>
        <taxon>Microbacteriaceae</taxon>
        <taxon>Cryobacterium</taxon>
    </lineage>
</organism>
<dbReference type="Proteomes" id="UP000561726">
    <property type="component" value="Unassembled WGS sequence"/>
</dbReference>
<evidence type="ECO:0000313" key="2">
    <source>
        <dbReference type="Proteomes" id="UP000561726"/>
    </source>
</evidence>
<dbReference type="InterPro" id="IPR025101">
    <property type="entry name" value="DUF4012"/>
</dbReference>
<sequence length="558" mass="58134">MAKSELEAAMPLATSIQNGITDGDVASAQRAVADLNSHANSAAALTSDPVWRAFEILPFLGPNLAAVRQLAQVVNDISESAVTPLVSLADGFSVDAFSPTGGTVDLGPIMEAQVNIANADRTLEKAQSDLGEIDTSGTIPQVDAAARQLSQLVEKTAVTVNSANRAAQLVPAMLGAGGSRSYLLLFQNNAEVRATGGLPGAFAEIATNDGGIEIVRQESANGIIFPDPVLDLPVETRGLFTDRISTFMGDVTLTPDFPTTGRLAREMWKQKYDAEVDGVISLDPVALSYLLRSTGPITLATGDVLTSENAVQLLLTDVYTKYDSSAEQDAFFASAASAVFEALAGGQAEPKALISALAQAGDERRILLWSAHEEDQTVLAGTTLTGDLPVSDAAAERIGIYFNDATGAKMDPYLDVQIGLGEVTCREDERPYYAVDVTLTSTAPPNAGEVLPPSVTGPGTFGVVKGNVKTLILVYGPPGSENMGVARGGEAVPYHPAAHMGYSVSQLGVELAPGESVTTRFHLLGGSAEHGALEAVSTPLITTNPVADVDLSCDEALH</sequence>
<dbReference type="EMBL" id="JACHBQ010000001">
    <property type="protein sequence ID" value="MBB5642414.1"/>
    <property type="molecule type" value="Genomic_DNA"/>
</dbReference>
<dbReference type="AlphaFoldDB" id="A0A7W9E5H7"/>
<reference evidence="1 2" key="1">
    <citation type="submission" date="2020-08" db="EMBL/GenBank/DDBJ databases">
        <title>Sequencing the genomes of 1000 actinobacteria strains.</title>
        <authorList>
            <person name="Klenk H.-P."/>
        </authorList>
    </citation>
    <scope>NUCLEOTIDE SEQUENCE [LARGE SCALE GENOMIC DNA]</scope>
    <source>
        <strain evidence="1 2">DSM 21065</strain>
    </source>
</reference>
<gene>
    <name evidence="1" type="ORF">BJ997_002962</name>
</gene>
<protein>
    <recommendedName>
        <fullName evidence="3">DUF4012 domain-containing protein</fullName>
    </recommendedName>
</protein>
<proteinExistence type="predicted"/>
<dbReference type="Pfam" id="PF13196">
    <property type="entry name" value="DUF4012"/>
    <property type="match status" value="1"/>
</dbReference>
<dbReference type="RefSeq" id="WP_160175831.1">
    <property type="nucleotide sequence ID" value="NZ_JACHBQ010000001.1"/>
</dbReference>
<evidence type="ECO:0000313" key="1">
    <source>
        <dbReference type="EMBL" id="MBB5642414.1"/>
    </source>
</evidence>
<name>A0A7W9E5H7_9MICO</name>
<comment type="caution">
    <text evidence="1">The sequence shown here is derived from an EMBL/GenBank/DDBJ whole genome shotgun (WGS) entry which is preliminary data.</text>
</comment>
<evidence type="ECO:0008006" key="3">
    <source>
        <dbReference type="Google" id="ProtNLM"/>
    </source>
</evidence>
<accession>A0A7W9E5H7</accession>